<dbReference type="RefSeq" id="WP_318063172.1">
    <property type="nucleotide sequence ID" value="NZ_JAWONS010000099.1"/>
</dbReference>
<comment type="caution">
    <text evidence="1">The sequence shown here is derived from an EMBL/GenBank/DDBJ whole genome shotgun (WGS) entry which is preliminary data.</text>
</comment>
<organism evidence="1 2">
    <name type="scientific">Clostridium boliviensis</name>
    <dbReference type="NCBI Taxonomy" id="318465"/>
    <lineage>
        <taxon>Bacteria</taxon>
        <taxon>Bacillati</taxon>
        <taxon>Bacillota</taxon>
        <taxon>Clostridia</taxon>
        <taxon>Eubacteriales</taxon>
        <taxon>Clostridiaceae</taxon>
        <taxon>Clostridium</taxon>
    </lineage>
</organism>
<gene>
    <name evidence="1" type="ORF">RZO55_04875</name>
</gene>
<dbReference type="EMBL" id="JAWONS010000099">
    <property type="protein sequence ID" value="MDW2796911.1"/>
    <property type="molecule type" value="Genomic_DNA"/>
</dbReference>
<proteinExistence type="predicted"/>
<sequence length="131" mass="15426">MIEKIQMQLYWKYIAQQNADQILAFFHEDGVIRWHCSNEQFTVHEFIKANCEYPGKWNGEMERMEQIGDQIITATHIWSDEVSCHVVSFFQIEQGKIKQLDEYWGDDGEIPEWRLKMKIGRPIITGSGSSL</sequence>
<evidence type="ECO:0000313" key="1">
    <source>
        <dbReference type="EMBL" id="MDW2796911.1"/>
    </source>
</evidence>
<dbReference type="Gene3D" id="3.10.450.50">
    <property type="match status" value="1"/>
</dbReference>
<reference evidence="1 2" key="1">
    <citation type="submission" date="2023-10" db="EMBL/GenBank/DDBJ databases">
        <title>A novel Glycoside Hydrolase 43-Like Enzyme from Clostrdium boliviensis is an Endo-xylanase, and a Candidate for Xylooligosaccharides Production from Different Xylan Substrates.</title>
        <authorList>
            <person name="Alvarez M.T."/>
            <person name="Rocabado-Villegas L.R."/>
            <person name="Salas-Veizaga D.M."/>
            <person name="Linares-Pasten J.A."/>
            <person name="Gudmundsdottir E.E."/>
            <person name="Hreggvidsson G.O."/>
            <person name="Adlercreutz P."/>
            <person name="Nordberg Karlsson E."/>
        </authorList>
    </citation>
    <scope>NUCLEOTIDE SEQUENCE [LARGE SCALE GENOMIC DNA]</scope>
    <source>
        <strain evidence="1 2">E-1</strain>
    </source>
</reference>
<dbReference type="InterPro" id="IPR032710">
    <property type="entry name" value="NTF2-like_dom_sf"/>
</dbReference>
<dbReference type="SUPFAM" id="SSF54427">
    <property type="entry name" value="NTF2-like"/>
    <property type="match status" value="1"/>
</dbReference>
<dbReference type="Proteomes" id="UP001276854">
    <property type="component" value="Unassembled WGS sequence"/>
</dbReference>
<protein>
    <submittedName>
        <fullName evidence="1">Nuclear transport factor 2 family protein</fullName>
    </submittedName>
</protein>
<keyword evidence="2" id="KW-1185">Reference proteome</keyword>
<evidence type="ECO:0000313" key="2">
    <source>
        <dbReference type="Proteomes" id="UP001276854"/>
    </source>
</evidence>
<name>A0ABU4GH23_9CLOT</name>
<accession>A0ABU4GH23</accession>